<dbReference type="GO" id="GO:0005840">
    <property type="term" value="C:ribosome"/>
    <property type="evidence" value="ECO:0007669"/>
    <property type="project" value="UniProtKB-KW"/>
</dbReference>
<dbReference type="InterPro" id="IPR014717">
    <property type="entry name" value="Transl_elong_EF1B/ribsomal_bS6"/>
</dbReference>
<evidence type="ECO:0000256" key="5">
    <source>
        <dbReference type="SAM" id="MobiDB-lite"/>
    </source>
</evidence>
<name>A0A084EPU9_MYCCA</name>
<dbReference type="Pfam" id="PF01250">
    <property type="entry name" value="Ribosomal_S6"/>
    <property type="match status" value="1"/>
</dbReference>
<dbReference type="GO" id="GO:0006412">
    <property type="term" value="P:translation"/>
    <property type="evidence" value="ECO:0007669"/>
    <property type="project" value="UniProtKB-UniRule"/>
</dbReference>
<dbReference type="InterPro" id="IPR000529">
    <property type="entry name" value="Ribosomal_bS6"/>
</dbReference>
<keyword evidence="4" id="KW-0699">rRNA-binding</keyword>
<dbReference type="NCBIfam" id="TIGR00166">
    <property type="entry name" value="S6"/>
    <property type="match status" value="1"/>
</dbReference>
<dbReference type="CDD" id="cd00473">
    <property type="entry name" value="bS6"/>
    <property type="match status" value="1"/>
</dbReference>
<evidence type="ECO:0000256" key="2">
    <source>
        <dbReference type="ARBA" id="ARBA00035104"/>
    </source>
</evidence>
<proteinExistence type="inferred from homology"/>
<dbReference type="GO" id="GO:0005737">
    <property type="term" value="C:cytoplasm"/>
    <property type="evidence" value="ECO:0007669"/>
    <property type="project" value="UniProtKB-ARBA"/>
</dbReference>
<feature type="region of interest" description="Disordered" evidence="5">
    <location>
        <begin position="113"/>
        <end position="137"/>
    </location>
</feature>
<protein>
    <recommendedName>
        <fullName evidence="3 4">Small ribosomal subunit protein bS6</fullName>
    </recommendedName>
</protein>
<sequence>MIKKYEVMYILDQDLKDTKELVAKLDGILSEGGQILESNDLGLLDFTYEINHKKKGFYHIVIVQATTQAIKEFERIAKIDKNVVRTLVLNTENIQNYEQSVVLSKTDMTKFEEEQREKKNFRKPFIKREEAATKENK</sequence>
<dbReference type="GO" id="GO:0003735">
    <property type="term" value="F:structural constituent of ribosome"/>
    <property type="evidence" value="ECO:0007669"/>
    <property type="project" value="InterPro"/>
</dbReference>
<keyword evidence="4 6" id="KW-0689">Ribosomal protein</keyword>
<dbReference type="Gene3D" id="3.30.70.60">
    <property type="match status" value="1"/>
</dbReference>
<evidence type="ECO:0000256" key="3">
    <source>
        <dbReference type="ARBA" id="ARBA00035294"/>
    </source>
</evidence>
<dbReference type="HAMAP" id="MF_00360">
    <property type="entry name" value="Ribosomal_bS6"/>
    <property type="match status" value="1"/>
</dbReference>
<dbReference type="GO" id="GO:1990904">
    <property type="term" value="C:ribonucleoprotein complex"/>
    <property type="evidence" value="ECO:0007669"/>
    <property type="project" value="UniProtKB-KW"/>
</dbReference>
<gene>
    <name evidence="4 6" type="primary">rpsF</name>
    <name evidence="6" type="ORF">MCAPa_3060</name>
</gene>
<evidence type="ECO:0000313" key="7">
    <source>
        <dbReference type="Proteomes" id="UP000028533"/>
    </source>
</evidence>
<reference evidence="6 7" key="1">
    <citation type="submission" date="2014-02" db="EMBL/GenBank/DDBJ databases">
        <title>Genome sequence of Mycoplasma capricolum subsp. capricolum strain 14232.</title>
        <authorList>
            <person name="Sirand-Pugnet P."/>
            <person name="Breton M."/>
            <person name="Dordet-Frisoni E."/>
            <person name="Baranowski E."/>
            <person name="Barre A."/>
            <person name="Couture C."/>
            <person name="Dupuy V."/>
            <person name="Gaurivaud P."/>
            <person name="Jacob D."/>
            <person name="Lemaitre C."/>
            <person name="Manso-Silvan L."/>
            <person name="Nikolski M."/>
            <person name="Nouvel L.-X."/>
            <person name="Poumarat F."/>
            <person name="Tardy F."/>
            <person name="Thebault P."/>
            <person name="Theil S."/>
            <person name="Citti C."/>
            <person name="Thiaucourt F."/>
            <person name="Blanchard A."/>
        </authorList>
    </citation>
    <scope>NUCLEOTIDE SEQUENCE [LARGE SCALE GENOMIC DNA]</scope>
    <source>
        <strain evidence="6 7">14232</strain>
    </source>
</reference>
<comment type="function">
    <text evidence="2 4">Binds together with bS18 to 16S ribosomal RNA.</text>
</comment>
<keyword evidence="4" id="KW-0687">Ribonucleoprotein</keyword>
<dbReference type="PANTHER" id="PTHR21011:SF1">
    <property type="entry name" value="SMALL RIBOSOMAL SUBUNIT PROTEIN BS6M"/>
    <property type="match status" value="1"/>
</dbReference>
<comment type="similarity">
    <text evidence="1 4">Belongs to the bacterial ribosomal protein bS6 family.</text>
</comment>
<dbReference type="InterPro" id="IPR020814">
    <property type="entry name" value="Ribosomal_S6_plastid/chlpt"/>
</dbReference>
<evidence type="ECO:0000256" key="4">
    <source>
        <dbReference type="HAMAP-Rule" id="MF_00360"/>
    </source>
</evidence>
<feature type="compositionally biased region" description="Basic and acidic residues" evidence="5">
    <location>
        <begin position="126"/>
        <end position="137"/>
    </location>
</feature>
<dbReference type="RefSeq" id="WP_036431547.1">
    <property type="nucleotide sequence ID" value="NZ_JFDO01000009.1"/>
</dbReference>
<dbReference type="AlphaFoldDB" id="A0A084EPU9"/>
<dbReference type="SUPFAM" id="SSF54995">
    <property type="entry name" value="Ribosomal protein S6"/>
    <property type="match status" value="1"/>
</dbReference>
<keyword evidence="4" id="KW-0694">RNA-binding</keyword>
<comment type="caution">
    <text evidence="6">The sequence shown here is derived from an EMBL/GenBank/DDBJ whole genome shotgun (WGS) entry which is preliminary data.</text>
</comment>
<evidence type="ECO:0000313" key="6">
    <source>
        <dbReference type="EMBL" id="KEZ19991.1"/>
    </source>
</evidence>
<dbReference type="InterPro" id="IPR035980">
    <property type="entry name" value="Ribosomal_bS6_sf"/>
</dbReference>
<organism evidence="6 7">
    <name type="scientific">Mycoplasma capricolum subsp. capricolum 14232</name>
    <dbReference type="NCBI Taxonomy" id="1188238"/>
    <lineage>
        <taxon>Bacteria</taxon>
        <taxon>Bacillati</taxon>
        <taxon>Mycoplasmatota</taxon>
        <taxon>Mollicutes</taxon>
        <taxon>Mycoplasmataceae</taxon>
        <taxon>Mycoplasma</taxon>
    </lineage>
</organism>
<accession>A0A084EPU9</accession>
<dbReference type="PANTHER" id="PTHR21011">
    <property type="entry name" value="MITOCHONDRIAL 28S RIBOSOMAL PROTEIN S6"/>
    <property type="match status" value="1"/>
</dbReference>
<dbReference type="EMBL" id="JFDO01000009">
    <property type="protein sequence ID" value="KEZ19991.1"/>
    <property type="molecule type" value="Genomic_DNA"/>
</dbReference>
<evidence type="ECO:0000256" key="1">
    <source>
        <dbReference type="ARBA" id="ARBA00009512"/>
    </source>
</evidence>
<dbReference type="GO" id="GO:0070181">
    <property type="term" value="F:small ribosomal subunit rRNA binding"/>
    <property type="evidence" value="ECO:0007669"/>
    <property type="project" value="TreeGrafter"/>
</dbReference>
<dbReference type="Proteomes" id="UP000028533">
    <property type="component" value="Unassembled WGS sequence"/>
</dbReference>